<proteinExistence type="predicted"/>
<evidence type="ECO:0000313" key="1">
    <source>
        <dbReference type="EMBL" id="SDI14626.1"/>
    </source>
</evidence>
<dbReference type="RefSeq" id="WP_175487533.1">
    <property type="nucleotide sequence ID" value="NZ_FNDK01000023.1"/>
</dbReference>
<accession>A0A1G8I6P2</accession>
<organism evidence="1 2">
    <name type="scientific">Alteribacillus persepolensis</name>
    <dbReference type="NCBI Taxonomy" id="568899"/>
    <lineage>
        <taxon>Bacteria</taxon>
        <taxon>Bacillati</taxon>
        <taxon>Bacillota</taxon>
        <taxon>Bacilli</taxon>
        <taxon>Bacillales</taxon>
        <taxon>Bacillaceae</taxon>
        <taxon>Alteribacillus</taxon>
    </lineage>
</organism>
<reference evidence="1 2" key="1">
    <citation type="submission" date="2016-10" db="EMBL/GenBank/DDBJ databases">
        <authorList>
            <person name="de Groot N.N."/>
        </authorList>
    </citation>
    <scope>NUCLEOTIDE SEQUENCE [LARGE SCALE GENOMIC DNA]</scope>
    <source>
        <strain evidence="1 2">DSM 21632</strain>
    </source>
</reference>
<name>A0A1G8I6P2_9BACI</name>
<gene>
    <name evidence="1" type="ORF">SAMN05192534_12317</name>
</gene>
<dbReference type="Proteomes" id="UP000199163">
    <property type="component" value="Unassembled WGS sequence"/>
</dbReference>
<evidence type="ECO:0000313" key="2">
    <source>
        <dbReference type="Proteomes" id="UP000199163"/>
    </source>
</evidence>
<sequence length="54" mass="6420">MNPDYWKGYHDGRQHAINQFCERFEAVQKQKGIGEKTIRKLAEAMKLQIKEVEK</sequence>
<protein>
    <submittedName>
        <fullName evidence="1">Uncharacterized protein</fullName>
    </submittedName>
</protein>
<dbReference type="AlphaFoldDB" id="A0A1G8I6P2"/>
<dbReference type="STRING" id="568899.SAMN05192534_12317"/>
<keyword evidence="2" id="KW-1185">Reference proteome</keyword>
<dbReference type="EMBL" id="FNDK01000023">
    <property type="protein sequence ID" value="SDI14626.1"/>
    <property type="molecule type" value="Genomic_DNA"/>
</dbReference>